<comment type="pathway">
    <text evidence="1">Protein modification; protein glycosylation.</text>
</comment>
<evidence type="ECO:0000313" key="6">
    <source>
        <dbReference type="Proteomes" id="UP000504617"/>
    </source>
</evidence>
<dbReference type="Pfam" id="PF04666">
    <property type="entry name" value="MGAT4_cons"/>
    <property type="match status" value="1"/>
</dbReference>
<keyword evidence="3" id="KW-0808">Transferase</keyword>
<dbReference type="GO" id="GO:0005795">
    <property type="term" value="C:Golgi stack"/>
    <property type="evidence" value="ECO:0007669"/>
    <property type="project" value="TreeGrafter"/>
</dbReference>
<keyword evidence="6" id="KW-1185">Reference proteome</keyword>
<proteinExistence type="predicted"/>
<evidence type="ECO:0000256" key="2">
    <source>
        <dbReference type="ARBA" id="ARBA00022676"/>
    </source>
</evidence>
<dbReference type="PANTHER" id="PTHR12062:SF10">
    <property type="entry name" value="ALPHA-1,3-MANNOSYL-GLYCOPROTEIN 4-BETA-N-ACETYLGLUCOSAMINYLTRANSFERASE-LIKE PROTEIN MGAT4D"/>
    <property type="match status" value="1"/>
</dbReference>
<dbReference type="CTD" id="152586"/>
<dbReference type="InterPro" id="IPR057279">
    <property type="entry name" value="MGAT4"/>
</dbReference>
<organism evidence="6 7">
    <name type="scientific">Thamnophis sirtalis</name>
    <dbReference type="NCBI Taxonomy" id="35019"/>
    <lineage>
        <taxon>Eukaryota</taxon>
        <taxon>Metazoa</taxon>
        <taxon>Chordata</taxon>
        <taxon>Craniata</taxon>
        <taxon>Vertebrata</taxon>
        <taxon>Euteleostomi</taxon>
        <taxon>Lepidosauria</taxon>
        <taxon>Squamata</taxon>
        <taxon>Bifurcata</taxon>
        <taxon>Unidentata</taxon>
        <taxon>Episquamata</taxon>
        <taxon>Toxicofera</taxon>
        <taxon>Serpentes</taxon>
        <taxon>Colubroidea</taxon>
        <taxon>Colubridae</taxon>
        <taxon>Natricinae</taxon>
        <taxon>Thamnophis</taxon>
    </lineage>
</organism>
<dbReference type="PANTHER" id="PTHR12062">
    <property type="entry name" value="N-ACETYLGLUCOSAMINYLTRANSFERASE VI"/>
    <property type="match status" value="1"/>
</dbReference>
<evidence type="ECO:0000259" key="4">
    <source>
        <dbReference type="Pfam" id="PF04666"/>
    </source>
</evidence>
<dbReference type="GO" id="GO:0006487">
    <property type="term" value="P:protein N-linked glycosylation"/>
    <property type="evidence" value="ECO:0007669"/>
    <property type="project" value="TreeGrafter"/>
</dbReference>
<feature type="domain" description="MGAT4 A/B/C C-terminal" evidence="5">
    <location>
        <begin position="430"/>
        <end position="503"/>
    </location>
</feature>
<dbReference type="AlphaFoldDB" id="A0A6I9XX03"/>
<dbReference type="GO" id="GO:0008375">
    <property type="term" value="F:acetylglucosaminyltransferase activity"/>
    <property type="evidence" value="ECO:0007669"/>
    <property type="project" value="TreeGrafter"/>
</dbReference>
<feature type="domain" description="MGAT4 conserved region" evidence="4">
    <location>
        <begin position="142"/>
        <end position="416"/>
    </location>
</feature>
<evidence type="ECO:0000259" key="5">
    <source>
        <dbReference type="Pfam" id="PF23524"/>
    </source>
</evidence>
<name>A0A6I9XX03_9SAUR</name>
<reference evidence="7" key="1">
    <citation type="submission" date="2025-08" db="UniProtKB">
        <authorList>
            <consortium name="RefSeq"/>
        </authorList>
    </citation>
    <scope>IDENTIFICATION</scope>
    <source>
        <tissue evidence="7">Skeletal muscle</tissue>
    </source>
</reference>
<evidence type="ECO:0000313" key="7">
    <source>
        <dbReference type="RefSeq" id="XP_013920744.1"/>
    </source>
</evidence>
<dbReference type="GO" id="GO:0005793">
    <property type="term" value="C:endoplasmic reticulum-Golgi intermediate compartment"/>
    <property type="evidence" value="ECO:0007669"/>
    <property type="project" value="TreeGrafter"/>
</dbReference>
<dbReference type="InterPro" id="IPR006759">
    <property type="entry name" value="Glyco_transf_54"/>
</dbReference>
<dbReference type="GeneID" id="106547985"/>
<dbReference type="Proteomes" id="UP000504617">
    <property type="component" value="Unplaced"/>
</dbReference>
<evidence type="ECO:0000256" key="3">
    <source>
        <dbReference type="ARBA" id="ARBA00022679"/>
    </source>
</evidence>
<dbReference type="KEGG" id="tsr:106547985"/>
<dbReference type="RefSeq" id="XP_013920744.1">
    <property type="nucleotide sequence ID" value="XM_014065269.1"/>
</dbReference>
<dbReference type="InterPro" id="IPR056576">
    <property type="entry name" value="MGAT4_A/B/C_C"/>
</dbReference>
<dbReference type="Pfam" id="PF23524">
    <property type="entry name" value="MGAT4A_C"/>
    <property type="match status" value="1"/>
</dbReference>
<accession>A0A6I9XX03</accession>
<keyword evidence="2" id="KW-0328">Glycosyltransferase</keyword>
<dbReference type="GO" id="GO:0005783">
    <property type="term" value="C:endoplasmic reticulum"/>
    <property type="evidence" value="ECO:0007669"/>
    <property type="project" value="TreeGrafter"/>
</dbReference>
<protein>
    <submittedName>
        <fullName evidence="7">Alpha-1,3-mannosyl-glycoprotein 4-beta-N-acetylglucosaminyltransferase-like protein MGAT4D</fullName>
    </submittedName>
</protein>
<sequence>MPITVNGWAIEQVQQFTYFGSTRSINEGTDNDINHQIGMAVTMFQCMCPIWSTAAISITTKVKIFKSIVIPIAMYADETWKCTTKMIKRLHVFQQRCLRRILQIYSTVAISLMKRHAFWSYTLDYLKWKGLKLTSKPSIHPETIYYYLPHLRKNEDAIYPKVITGQSRTGAFLVIGISSVRRKKESYLMNTLNSLFNGISKYRKKNCVIIVLIAEVNSTYVNSFAGSIKRSFSNEVVSGALEVISPHESFYPDFSNLKETFGDSKERVRWRTKQNLDYSFLMMYAQKKGTYYLQLEDDIVANPQYLYTINYFIELKLSQEWIVLEFSQLGFIGKLFRCKDLPLIVEFFLMFYKDKPIDWLLDHLISVKVCNPEKNVKDCESQKSNLRIRYKPSLFQHVGFHSSLNGKIQQLRDEDFVETSLFREHVNPPAKMKTSLKVFQQFTLEKAYNGIEIFWAFTPKVGDYILFSFEKPLKIIRYLFRSGNFKHRKDILFNTTVEVLPSNLDIMENIMQAIIAAPSLLLSAPTLFLLKQRFDNIPHLE</sequence>
<evidence type="ECO:0000256" key="1">
    <source>
        <dbReference type="ARBA" id="ARBA00004922"/>
    </source>
</evidence>
<dbReference type="OrthoDB" id="2016523at2759"/>
<gene>
    <name evidence="7" type="primary">MGAT4D</name>
</gene>